<accession>A0A7S1G1A9</accession>
<feature type="region of interest" description="Disordered" evidence="1">
    <location>
        <begin position="694"/>
        <end position="826"/>
    </location>
</feature>
<feature type="region of interest" description="Disordered" evidence="1">
    <location>
        <begin position="581"/>
        <end position="611"/>
    </location>
</feature>
<feature type="compositionally biased region" description="Polar residues" evidence="1">
    <location>
        <begin position="701"/>
        <end position="710"/>
    </location>
</feature>
<feature type="compositionally biased region" description="Basic and acidic residues" evidence="1">
    <location>
        <begin position="751"/>
        <end position="765"/>
    </location>
</feature>
<feature type="region of interest" description="Disordered" evidence="1">
    <location>
        <begin position="1"/>
        <end position="74"/>
    </location>
</feature>
<evidence type="ECO:0000313" key="2">
    <source>
        <dbReference type="EMBL" id="CAD8899454.1"/>
    </source>
</evidence>
<feature type="compositionally biased region" description="Basic residues" evidence="1">
    <location>
        <begin position="45"/>
        <end position="55"/>
    </location>
</feature>
<feature type="compositionally biased region" description="Basic residues" evidence="1">
    <location>
        <begin position="808"/>
        <end position="817"/>
    </location>
</feature>
<dbReference type="EMBL" id="HBFR01036600">
    <property type="protein sequence ID" value="CAD8899454.1"/>
    <property type="molecule type" value="Transcribed_RNA"/>
</dbReference>
<feature type="region of interest" description="Disordered" evidence="1">
    <location>
        <begin position="270"/>
        <end position="300"/>
    </location>
</feature>
<feature type="region of interest" description="Disordered" evidence="1">
    <location>
        <begin position="399"/>
        <end position="432"/>
    </location>
</feature>
<feature type="compositionally biased region" description="Basic and acidic residues" evidence="1">
    <location>
        <begin position="1"/>
        <end position="23"/>
    </location>
</feature>
<proteinExistence type="predicted"/>
<protein>
    <submittedName>
        <fullName evidence="2">Uncharacterized protein</fullName>
    </submittedName>
</protein>
<organism evidence="2">
    <name type="scientific">Corethron hystrix</name>
    <dbReference type="NCBI Taxonomy" id="216773"/>
    <lineage>
        <taxon>Eukaryota</taxon>
        <taxon>Sar</taxon>
        <taxon>Stramenopiles</taxon>
        <taxon>Ochrophyta</taxon>
        <taxon>Bacillariophyta</taxon>
        <taxon>Coscinodiscophyceae</taxon>
        <taxon>Corethrophycidae</taxon>
        <taxon>Corethrales</taxon>
        <taxon>Corethraceae</taxon>
        <taxon>Corethron</taxon>
    </lineage>
</organism>
<reference evidence="2" key="1">
    <citation type="submission" date="2021-01" db="EMBL/GenBank/DDBJ databases">
        <authorList>
            <person name="Corre E."/>
            <person name="Pelletier E."/>
            <person name="Niang G."/>
            <person name="Scheremetjew M."/>
            <person name="Finn R."/>
            <person name="Kale V."/>
            <person name="Holt S."/>
            <person name="Cochrane G."/>
            <person name="Meng A."/>
            <person name="Brown T."/>
            <person name="Cohen L."/>
        </authorList>
    </citation>
    <scope>NUCLEOTIDE SEQUENCE</scope>
    <source>
        <strain evidence="2">308</strain>
    </source>
</reference>
<feature type="compositionally biased region" description="Basic and acidic residues" evidence="1">
    <location>
        <begin position="174"/>
        <end position="194"/>
    </location>
</feature>
<feature type="compositionally biased region" description="Basic and acidic residues" evidence="1">
    <location>
        <begin position="401"/>
        <end position="415"/>
    </location>
</feature>
<feature type="compositionally biased region" description="Basic and acidic residues" evidence="1">
    <location>
        <begin position="583"/>
        <end position="598"/>
    </location>
</feature>
<feature type="compositionally biased region" description="Basic and acidic residues" evidence="1">
    <location>
        <begin position="222"/>
        <end position="231"/>
    </location>
</feature>
<evidence type="ECO:0000256" key="1">
    <source>
        <dbReference type="SAM" id="MobiDB-lite"/>
    </source>
</evidence>
<gene>
    <name evidence="2" type="ORF">CHYS00102_LOCUS26670</name>
</gene>
<dbReference type="AlphaFoldDB" id="A0A7S1G1A9"/>
<sequence>MQREALEKFCPDLQRRKEQRGSEVEGNGIATQLEGTYNDYVRNLSSRRKPGRSRRRWSDEQATLDEDERSTEVNSEVIWDKKKEKEELRKMMKVDPADSLKATPELAPKLADKKALPIRTAAPLGILDLTKKKVATTAVLAVTPNNVPDSIASSHAQRQKMIKNNEVKPSTESSLKRHDRLPVKPARKADDQSRRIPAVILPKKDLDGMRQTGAISYVRKQRNQERPLVRAEDDDDKPQSKVYRYRTPQNSADARAALDSFLASDNDEENVAGGFIQSPGPYYVDGDDHSDSSGDDDEDDDFFYNEEGHRTTMHAMSFKSKVSGLELAKIMPVSDRDSNLRSNPSSIDGTTAVDPPLRQKLISEKANYQKTGVGNNGDDMNNKLQFSADNIFSKKTKPMFQKKESMDTKTPKQEIRTSAIAKKSSEESENALHQPVIVETEKETVQNEIVTENAESFRSQYTAQPQDAITKSKKDMHKIMVMVNEPPISHNIHPFPIDGDSTSGTMVDDEVSSVGNPPAKRPDEYLTIKTLSLPDGQFPAVGMDVPDGYVSINSDGVRKDHNSANDASSIFTREKNGVVYFNSDDKNDGNPRRMRDRQGSFQHFDPPLLPQPPKAELVAVTAQEPRLGHNRGYVPTPIKSVDYDAFYEDSEEDDKCNGFIPSQNQLLPHPVPQPMKLIPRNSYSVHIRPGAFCDNAERGNENSLSATASQREPVPSSSGKARRSSSVFEGCGGSSPSPVLSKEVHAVLVAAERRARDELEGDQQRREKKIKKKEKKKKERSQLTSSSHGEVVAGEGWQIHDAPITATKKSKRKKKKKNGEAELITH</sequence>
<feature type="region of interest" description="Disordered" evidence="1">
    <location>
        <begin position="150"/>
        <end position="196"/>
    </location>
</feature>
<feature type="compositionally biased region" description="Basic residues" evidence="1">
    <location>
        <begin position="766"/>
        <end position="779"/>
    </location>
</feature>
<feature type="region of interest" description="Disordered" evidence="1">
    <location>
        <begin position="216"/>
        <end position="241"/>
    </location>
</feature>
<name>A0A7S1G1A9_9STRA</name>